<reference evidence="2" key="1">
    <citation type="submission" date="2024-01" db="EMBL/GenBank/DDBJ databases">
        <authorList>
            <person name="Webb A."/>
        </authorList>
    </citation>
    <scope>NUCLEOTIDE SEQUENCE</scope>
    <source>
        <strain evidence="2">Pm1</strain>
    </source>
</reference>
<feature type="compositionally biased region" description="Polar residues" evidence="1">
    <location>
        <begin position="156"/>
        <end position="172"/>
    </location>
</feature>
<protein>
    <submittedName>
        <fullName evidence="2">Uncharacterized protein</fullName>
    </submittedName>
</protein>
<feature type="compositionally biased region" description="Low complexity" evidence="1">
    <location>
        <begin position="20"/>
        <end position="33"/>
    </location>
</feature>
<evidence type="ECO:0000313" key="3">
    <source>
        <dbReference type="Proteomes" id="UP001162060"/>
    </source>
</evidence>
<dbReference type="Proteomes" id="UP001162060">
    <property type="component" value="Unassembled WGS sequence"/>
</dbReference>
<name>A0AAV1SZU1_9STRA</name>
<evidence type="ECO:0000256" key="1">
    <source>
        <dbReference type="SAM" id="MobiDB-lite"/>
    </source>
</evidence>
<feature type="region of interest" description="Disordered" evidence="1">
    <location>
        <begin position="20"/>
        <end position="177"/>
    </location>
</feature>
<feature type="compositionally biased region" description="Basic and acidic residues" evidence="1">
    <location>
        <begin position="346"/>
        <end position="359"/>
    </location>
</feature>
<feature type="region of interest" description="Disordered" evidence="1">
    <location>
        <begin position="326"/>
        <end position="418"/>
    </location>
</feature>
<accession>A0AAV1SZU1</accession>
<feature type="compositionally biased region" description="Basic and acidic residues" evidence="1">
    <location>
        <begin position="137"/>
        <end position="155"/>
    </location>
</feature>
<feature type="compositionally biased region" description="Low complexity" evidence="1">
    <location>
        <begin position="51"/>
        <end position="64"/>
    </location>
</feature>
<proteinExistence type="predicted"/>
<comment type="caution">
    <text evidence="2">The sequence shown here is derived from an EMBL/GenBank/DDBJ whole genome shotgun (WGS) entry which is preliminary data.</text>
</comment>
<evidence type="ECO:0000313" key="2">
    <source>
        <dbReference type="EMBL" id="CAK7891110.1"/>
    </source>
</evidence>
<dbReference type="AlphaFoldDB" id="A0AAV1SZU1"/>
<sequence length="524" mass="56562">MVSKTTRAATAAARRAAARMRAAAESAFHNSAAGDSSPVVVNLSRGDSPRASGTSLASAAGTTSRNQDESEIELIYSGESDDAPDSKATPHASGSPGADTAGATLTGSGQLGGIISEIFGSNDYSNESPPHASPSNDRTRGDGGDAPIHHHEWSYSRDQGNTDASAHAGTTQEVRDQNVLRYAPQVESSWMPSSKGLDQVAGMNTERNQIPLFDFREIFSLNFSTETIRAEKEFYNGVFPNIGGTTADVFETAKPWCNDGMPSSITSSVLAVRPSSVNSMQLASDLRSLTQCVEAFLPNVPYWRVSISSEMAKGIDALQSLYSRSGRSFSGGPSSNAAGGSRHIARHDQGHQQSAEHEAPSCLKPAGDSHASGRVNSSGRHSCRGGSKYTSPESVDHRLSPPKDLVWAGTPDPARGSDQLDVQELNRVTEQLHDYMAHERTRHYEFHDLVRDDYDPLTLDRSNDRAAFAFAQLENERRFAVRPDWLLMKRDHSKVVSSLDRGGILRISKQARTDSTSGEVQRNI</sequence>
<feature type="compositionally biased region" description="Low complexity" evidence="1">
    <location>
        <begin position="326"/>
        <end position="341"/>
    </location>
</feature>
<gene>
    <name evidence="2" type="ORF">PM001_LOCUS117</name>
</gene>
<feature type="compositionally biased region" description="Polar residues" evidence="1">
    <location>
        <begin position="122"/>
        <end position="136"/>
    </location>
</feature>
<dbReference type="EMBL" id="CAKLBY020000003">
    <property type="protein sequence ID" value="CAK7891110.1"/>
    <property type="molecule type" value="Genomic_DNA"/>
</dbReference>
<organism evidence="2 3">
    <name type="scientific">Peronospora matthiolae</name>
    <dbReference type="NCBI Taxonomy" id="2874970"/>
    <lineage>
        <taxon>Eukaryota</taxon>
        <taxon>Sar</taxon>
        <taxon>Stramenopiles</taxon>
        <taxon>Oomycota</taxon>
        <taxon>Peronosporomycetes</taxon>
        <taxon>Peronosporales</taxon>
        <taxon>Peronosporaceae</taxon>
        <taxon>Peronospora</taxon>
    </lineage>
</organism>